<sequence length="93" mass="10444">MNPETGTIYTPQQMSEMAGAADRMIEQFGPPQTTEQVGQARMDRFAEAMGLKMMKVPPTPRQQFTGTVDKYDLCPCDSGKQFKWCCWTGGRSK</sequence>
<proteinExistence type="predicted"/>
<evidence type="ECO:0000313" key="1">
    <source>
        <dbReference type="EMBL" id="PCJ18321.1"/>
    </source>
</evidence>
<organism evidence="1 2">
    <name type="scientific">SAR86 cluster bacterium</name>
    <dbReference type="NCBI Taxonomy" id="2030880"/>
    <lineage>
        <taxon>Bacteria</taxon>
        <taxon>Pseudomonadati</taxon>
        <taxon>Pseudomonadota</taxon>
        <taxon>Gammaproteobacteria</taxon>
        <taxon>SAR86 cluster</taxon>
    </lineage>
</organism>
<dbReference type="EMBL" id="NVVJ01000101">
    <property type="protein sequence ID" value="PCJ18321.1"/>
    <property type="molecule type" value="Genomic_DNA"/>
</dbReference>
<evidence type="ECO:0000313" key="2">
    <source>
        <dbReference type="Proteomes" id="UP000218327"/>
    </source>
</evidence>
<accession>A0A2A5AGV5</accession>
<dbReference type="InterPro" id="IPR004027">
    <property type="entry name" value="SEC_C_motif"/>
</dbReference>
<comment type="caution">
    <text evidence="1">The sequence shown here is derived from an EMBL/GenBank/DDBJ whole genome shotgun (WGS) entry which is preliminary data.</text>
</comment>
<dbReference type="Pfam" id="PF02810">
    <property type="entry name" value="SEC-C"/>
    <property type="match status" value="1"/>
</dbReference>
<dbReference type="AlphaFoldDB" id="A0A2A5AGV5"/>
<name>A0A2A5AGV5_9GAMM</name>
<gene>
    <name evidence="1" type="ORF">COA96_17025</name>
</gene>
<reference evidence="2" key="1">
    <citation type="submission" date="2017-08" db="EMBL/GenBank/DDBJ databases">
        <title>A dynamic microbial community with high functional redundancy inhabits the cold, oxic subseafloor aquifer.</title>
        <authorList>
            <person name="Tully B.J."/>
            <person name="Wheat C.G."/>
            <person name="Glazer B.T."/>
            <person name="Huber J.A."/>
        </authorList>
    </citation>
    <scope>NUCLEOTIDE SEQUENCE [LARGE SCALE GENOMIC DNA]</scope>
</reference>
<dbReference type="Proteomes" id="UP000218327">
    <property type="component" value="Unassembled WGS sequence"/>
</dbReference>
<protein>
    <submittedName>
        <fullName evidence="1">Uncharacterized protein</fullName>
    </submittedName>
</protein>
<dbReference type="SUPFAM" id="SSF103642">
    <property type="entry name" value="Sec-C motif"/>
    <property type="match status" value="1"/>
</dbReference>